<dbReference type="GO" id="GO:1990879">
    <property type="term" value="C:CST complex"/>
    <property type="evidence" value="ECO:0007669"/>
    <property type="project" value="InterPro"/>
</dbReference>
<dbReference type="OrthoDB" id="342190at2759"/>
<comment type="caution">
    <text evidence="2">The sequence shown here is derived from an EMBL/GenBank/DDBJ whole genome shotgun (WGS) entry which is preliminary data.</text>
</comment>
<dbReference type="EMBL" id="JAAAJA010000252">
    <property type="protein sequence ID" value="KAG0257586.1"/>
    <property type="molecule type" value="Genomic_DNA"/>
</dbReference>
<evidence type="ECO:0000313" key="2">
    <source>
        <dbReference type="EMBL" id="KAG0257586.1"/>
    </source>
</evidence>
<evidence type="ECO:0000313" key="3">
    <source>
        <dbReference type="Proteomes" id="UP000726737"/>
    </source>
</evidence>
<dbReference type="GO" id="GO:0003697">
    <property type="term" value="F:single-stranded DNA binding"/>
    <property type="evidence" value="ECO:0007669"/>
    <property type="project" value="InterPro"/>
</dbReference>
<gene>
    <name evidence="2" type="ORF">BG011_003866</name>
</gene>
<organism evidence="2 3">
    <name type="scientific">Mortierella polycephala</name>
    <dbReference type="NCBI Taxonomy" id="41804"/>
    <lineage>
        <taxon>Eukaryota</taxon>
        <taxon>Fungi</taxon>
        <taxon>Fungi incertae sedis</taxon>
        <taxon>Mucoromycota</taxon>
        <taxon>Mortierellomycotina</taxon>
        <taxon>Mortierellomycetes</taxon>
        <taxon>Mortierellales</taxon>
        <taxon>Mortierellaceae</taxon>
        <taxon>Mortierella</taxon>
    </lineage>
</organism>
<dbReference type="InterPro" id="IPR012340">
    <property type="entry name" value="NA-bd_OB-fold"/>
</dbReference>
<protein>
    <submittedName>
        <fullName evidence="2">Uncharacterized protein</fullName>
    </submittedName>
</protein>
<feature type="region of interest" description="Disordered" evidence="1">
    <location>
        <begin position="111"/>
        <end position="136"/>
    </location>
</feature>
<dbReference type="Proteomes" id="UP000726737">
    <property type="component" value="Unassembled WGS sequence"/>
</dbReference>
<evidence type="ECO:0000256" key="1">
    <source>
        <dbReference type="SAM" id="MobiDB-lite"/>
    </source>
</evidence>
<dbReference type="Gene3D" id="2.40.50.140">
    <property type="entry name" value="Nucleic acid-binding proteins"/>
    <property type="match status" value="1"/>
</dbReference>
<reference evidence="2" key="1">
    <citation type="journal article" date="2020" name="Fungal Divers.">
        <title>Resolving the Mortierellaceae phylogeny through synthesis of multi-gene phylogenetics and phylogenomics.</title>
        <authorList>
            <person name="Vandepol N."/>
            <person name="Liber J."/>
            <person name="Desiro A."/>
            <person name="Na H."/>
            <person name="Kennedy M."/>
            <person name="Barry K."/>
            <person name="Grigoriev I.V."/>
            <person name="Miller A.N."/>
            <person name="O'Donnell K."/>
            <person name="Stajich J.E."/>
            <person name="Bonito G."/>
        </authorList>
    </citation>
    <scope>NUCLEOTIDE SEQUENCE</scope>
    <source>
        <strain evidence="2">KOD948</strain>
    </source>
</reference>
<accession>A0A9P6PZW3</accession>
<sequence length="233" mass="27196">MEWTTPCPEYKLVFLNELHERLKRLDPQRMHNAGLYRILGRLVEYDIENQIAKIESCFHIDFSPPVVDACGERVNTTKLPSACDATDRTEETRQTSDDMAAQSNCIDLTITTDEDSSGENETSISADRRNKGKAVKRDDLHIHLQNGQQQQQQRRRPKVILWIDTKLINPWNYQRSGLYQFMGEVVFENGHWVLQARTIRDMDGLDLYSYRQAILLTRKLMKNKRLQIENKDA</sequence>
<keyword evidence="3" id="KW-1185">Reference proteome</keyword>
<proteinExistence type="predicted"/>
<dbReference type="AlphaFoldDB" id="A0A9P6PZW3"/>
<name>A0A9P6PZW3_9FUNG</name>
<dbReference type="Pfam" id="PF15490">
    <property type="entry name" value="Ten1_2"/>
    <property type="match status" value="1"/>
</dbReference>
<dbReference type="InterPro" id="IPR029146">
    <property type="entry name" value="Ten1_animal_plant"/>
</dbReference>